<feature type="transmembrane region" description="Helical" evidence="1">
    <location>
        <begin position="178"/>
        <end position="197"/>
    </location>
</feature>
<organism evidence="3 4">
    <name type="scientific">Legionella santicrucis</name>
    <dbReference type="NCBI Taxonomy" id="45074"/>
    <lineage>
        <taxon>Bacteria</taxon>
        <taxon>Pseudomonadati</taxon>
        <taxon>Pseudomonadota</taxon>
        <taxon>Gammaproteobacteria</taxon>
        <taxon>Legionellales</taxon>
        <taxon>Legionellaceae</taxon>
        <taxon>Legionella</taxon>
    </lineage>
</organism>
<accession>A0A0W0YI33</accession>
<keyword evidence="1" id="KW-0812">Transmembrane</keyword>
<keyword evidence="1" id="KW-0472">Membrane</keyword>
<evidence type="ECO:0000313" key="3">
    <source>
        <dbReference type="EMBL" id="KTD56605.1"/>
    </source>
</evidence>
<dbReference type="PATRIC" id="fig|45074.5.peg.2974"/>
<evidence type="ECO:0000256" key="1">
    <source>
        <dbReference type="SAM" id="Phobius"/>
    </source>
</evidence>
<comment type="caution">
    <text evidence="3">The sequence shown here is derived from an EMBL/GenBank/DDBJ whole genome shotgun (WGS) entry which is preliminary data.</text>
</comment>
<feature type="chain" id="PRO_5006917635" description="Thioredoxin domain-containing protein" evidence="2">
    <location>
        <begin position="21"/>
        <end position="386"/>
    </location>
</feature>
<dbReference type="InterPro" id="IPR036249">
    <property type="entry name" value="Thioredoxin-like_sf"/>
</dbReference>
<dbReference type="Proteomes" id="UP000054703">
    <property type="component" value="Unassembled WGS sequence"/>
</dbReference>
<evidence type="ECO:0000256" key="2">
    <source>
        <dbReference type="SAM" id="SignalP"/>
    </source>
</evidence>
<feature type="transmembrane region" description="Helical" evidence="1">
    <location>
        <begin position="341"/>
        <end position="362"/>
    </location>
</feature>
<dbReference type="STRING" id="45074.Lsan_2765"/>
<feature type="transmembrane region" description="Helical" evidence="1">
    <location>
        <begin position="263"/>
        <end position="288"/>
    </location>
</feature>
<reference evidence="3 4" key="1">
    <citation type="submission" date="2015-11" db="EMBL/GenBank/DDBJ databases">
        <title>Genomic analysis of 38 Legionella species identifies large and diverse effector repertoires.</title>
        <authorList>
            <person name="Burstein D."/>
            <person name="Amaro F."/>
            <person name="Zusman T."/>
            <person name="Lifshitz Z."/>
            <person name="Cohen O."/>
            <person name="Gilbert J.A."/>
            <person name="Pupko T."/>
            <person name="Shuman H.A."/>
            <person name="Segal G."/>
        </authorList>
    </citation>
    <scope>NUCLEOTIDE SEQUENCE [LARGE SCALE GENOMIC DNA]</scope>
    <source>
        <strain evidence="3 4">SC-63-C7</strain>
    </source>
</reference>
<gene>
    <name evidence="3" type="ORF">Lsan_2765</name>
</gene>
<keyword evidence="1" id="KW-1133">Transmembrane helix</keyword>
<feature type="signal peptide" evidence="2">
    <location>
        <begin position="1"/>
        <end position="20"/>
    </location>
</feature>
<feature type="transmembrane region" description="Helical" evidence="1">
    <location>
        <begin position="368"/>
        <end position="385"/>
    </location>
</feature>
<name>A0A0W0YI33_9GAMM</name>
<keyword evidence="4" id="KW-1185">Reference proteome</keyword>
<dbReference type="RefSeq" id="WP_058514806.1">
    <property type="nucleotide sequence ID" value="NZ_CAAAIH010000009.1"/>
</dbReference>
<dbReference type="SUPFAM" id="SSF52833">
    <property type="entry name" value="Thioredoxin-like"/>
    <property type="match status" value="1"/>
</dbReference>
<dbReference type="AlphaFoldDB" id="A0A0W0YI33"/>
<feature type="transmembrane region" description="Helical" evidence="1">
    <location>
        <begin position="204"/>
        <end position="221"/>
    </location>
</feature>
<protein>
    <recommendedName>
        <fullName evidence="5">Thioredoxin domain-containing protein</fullName>
    </recommendedName>
</protein>
<keyword evidence="2" id="KW-0732">Signal</keyword>
<dbReference type="OrthoDB" id="9798180at2"/>
<proteinExistence type="predicted"/>
<feature type="transmembrane region" description="Helical" evidence="1">
    <location>
        <begin position="227"/>
        <end position="251"/>
    </location>
</feature>
<dbReference type="Gene3D" id="3.40.30.10">
    <property type="entry name" value="Glutaredoxin"/>
    <property type="match status" value="1"/>
</dbReference>
<feature type="transmembrane region" description="Helical" evidence="1">
    <location>
        <begin position="308"/>
        <end position="329"/>
    </location>
</feature>
<evidence type="ECO:0008006" key="5">
    <source>
        <dbReference type="Google" id="ProtNLM"/>
    </source>
</evidence>
<dbReference type="EMBL" id="LNYU01000081">
    <property type="protein sequence ID" value="KTD56605.1"/>
    <property type="molecule type" value="Genomic_DNA"/>
</dbReference>
<sequence>MKILFRLLFAFFIICAHVSAADLSPSWYSKSADNKVVINVEMFLSSTCPHCQKADAFFRELEKSSPDLHIQRNFINQDKNALIRFGQLLNAQQMDDFSVPSIYFCDSRWVGFDSAKTTGKDLLDAIQYCKHQIENKGSLTKATVNTLRHWANANQFTSGMIEKPSALRYTLTIAFMDSFNPCAFFGISGFLAFLLIVEQRKKKIIASLLFISSVMLVHYFQQAYTGAYFALLPWLRIPTILLGLVTIYFVIQHYKKQSNNALYFLLAFFVGLIITTYQQTCIMNWATIFEQWLNNQHFSNWQINLYQLLYHGMYILPLIVILCIYLSLLKIKHFALLKTKLASVGLLFLIAIAVCFIVYPFILSNFTLSLLTLFILAVCGFFINLT</sequence>
<evidence type="ECO:0000313" key="4">
    <source>
        <dbReference type="Proteomes" id="UP000054703"/>
    </source>
</evidence>